<dbReference type="InterPro" id="IPR003141">
    <property type="entry name" value="Pol/His_phosphatase_N"/>
</dbReference>
<keyword evidence="3" id="KW-1185">Reference proteome</keyword>
<evidence type="ECO:0000313" key="3">
    <source>
        <dbReference type="Proteomes" id="UP000621540"/>
    </source>
</evidence>
<protein>
    <submittedName>
        <fullName evidence="2">PHP domain-containing protein</fullName>
    </submittedName>
</protein>
<accession>A0ABR7ICR7</accession>
<evidence type="ECO:0000313" key="2">
    <source>
        <dbReference type="EMBL" id="MBC5754733.1"/>
    </source>
</evidence>
<proteinExistence type="predicted"/>
<dbReference type="InterPro" id="IPR016195">
    <property type="entry name" value="Pol/histidinol_Pase-like"/>
</dbReference>
<dbReference type="Gene3D" id="3.20.20.140">
    <property type="entry name" value="Metal-dependent hydrolases"/>
    <property type="match status" value="1"/>
</dbReference>
<dbReference type="SMART" id="SM00481">
    <property type="entry name" value="POLIIIAc"/>
    <property type="match status" value="1"/>
</dbReference>
<organism evidence="2 3">
    <name type="scientific">Roseburia yibonii</name>
    <dbReference type="NCBI Taxonomy" id="2763063"/>
    <lineage>
        <taxon>Bacteria</taxon>
        <taxon>Bacillati</taxon>
        <taxon>Bacillota</taxon>
        <taxon>Clostridia</taxon>
        <taxon>Lachnospirales</taxon>
        <taxon>Lachnospiraceae</taxon>
        <taxon>Roseburia</taxon>
    </lineage>
</organism>
<reference evidence="2 3" key="1">
    <citation type="submission" date="2020-08" db="EMBL/GenBank/DDBJ databases">
        <title>Genome public.</title>
        <authorList>
            <person name="Liu C."/>
            <person name="Sun Q."/>
        </authorList>
    </citation>
    <scope>NUCLEOTIDE SEQUENCE [LARGE SCALE GENOMIC DNA]</scope>
    <source>
        <strain evidence="2 3">BX0805</strain>
    </source>
</reference>
<sequence>MKPATKMFSETGSWYKGNLHSHTTNSDGRLTPEQSAAYYREHGYSFLCFSEHDYYTDLRTKLDRDDFITLPGLEASTYLISSENLSDLLDPETQKRGYCDMTFKELMELRTKGVGVRVKKAHHIHGILGTRQMQKDAGTNVFTSDQLYPIRIYFDHWDGETAAQTLSDNLKKKGCFTTYNHPIWSRVDIDEVKDLQGIWAIECYNYDTVNECAEGEDTVFFDTMLRHGNEISCFASDDNHNGGTFGDSFGGFVMVKSEELDHESIVKNLLNGNYYSSSGAVITQWGIQNGEVYVDCEDAERVNFICGGCIGSSRTVMMENQIPLRHVSIPLTGQEEYVRIEVKNTLGQTAWTNPIVF</sequence>
<dbReference type="SUPFAM" id="SSF89550">
    <property type="entry name" value="PHP domain-like"/>
    <property type="match status" value="1"/>
</dbReference>
<name>A0ABR7ICR7_9FIRM</name>
<dbReference type="RefSeq" id="WP_022516674.1">
    <property type="nucleotide sequence ID" value="NZ_JACOQH010000010.1"/>
</dbReference>
<dbReference type="PANTHER" id="PTHR42924">
    <property type="entry name" value="EXONUCLEASE"/>
    <property type="match status" value="1"/>
</dbReference>
<evidence type="ECO:0000259" key="1">
    <source>
        <dbReference type="SMART" id="SM00481"/>
    </source>
</evidence>
<dbReference type="Proteomes" id="UP000621540">
    <property type="component" value="Unassembled WGS sequence"/>
</dbReference>
<gene>
    <name evidence="2" type="ORF">H8Z76_12070</name>
</gene>
<dbReference type="PANTHER" id="PTHR42924:SF3">
    <property type="entry name" value="POLYMERASE_HISTIDINOL PHOSPHATASE N-TERMINAL DOMAIN-CONTAINING PROTEIN"/>
    <property type="match status" value="1"/>
</dbReference>
<comment type="caution">
    <text evidence="2">The sequence shown here is derived from an EMBL/GenBank/DDBJ whole genome shotgun (WGS) entry which is preliminary data.</text>
</comment>
<dbReference type="EMBL" id="JACOQH010000010">
    <property type="protein sequence ID" value="MBC5754733.1"/>
    <property type="molecule type" value="Genomic_DNA"/>
</dbReference>
<dbReference type="InterPro" id="IPR052018">
    <property type="entry name" value="PHP_domain"/>
</dbReference>
<feature type="domain" description="Polymerase/histidinol phosphatase N-terminal" evidence="1">
    <location>
        <begin position="17"/>
        <end position="79"/>
    </location>
</feature>